<name>X1DNL7_9ZZZZ</name>
<protein>
    <submittedName>
        <fullName evidence="1">Uncharacterized protein</fullName>
    </submittedName>
</protein>
<evidence type="ECO:0000313" key="1">
    <source>
        <dbReference type="EMBL" id="GAH22536.1"/>
    </source>
</evidence>
<dbReference type="EMBL" id="BART01042362">
    <property type="protein sequence ID" value="GAH22536.1"/>
    <property type="molecule type" value="Genomic_DNA"/>
</dbReference>
<sequence>VDPELSYELQFVTLQFEELSRWMPLLLLLYI</sequence>
<dbReference type="AlphaFoldDB" id="X1DNL7"/>
<gene>
    <name evidence="1" type="ORF">S01H4_67383</name>
</gene>
<reference evidence="1" key="1">
    <citation type="journal article" date="2014" name="Front. Microbiol.">
        <title>High frequency of phylogenetically diverse reductive dehalogenase-homologous genes in deep subseafloor sedimentary metagenomes.</title>
        <authorList>
            <person name="Kawai M."/>
            <person name="Futagami T."/>
            <person name="Toyoda A."/>
            <person name="Takaki Y."/>
            <person name="Nishi S."/>
            <person name="Hori S."/>
            <person name="Arai W."/>
            <person name="Tsubouchi T."/>
            <person name="Morono Y."/>
            <person name="Uchiyama I."/>
            <person name="Ito T."/>
            <person name="Fujiyama A."/>
            <person name="Inagaki F."/>
            <person name="Takami H."/>
        </authorList>
    </citation>
    <scope>NUCLEOTIDE SEQUENCE</scope>
    <source>
        <strain evidence="1">Expedition CK06-06</strain>
    </source>
</reference>
<comment type="caution">
    <text evidence="1">The sequence shown here is derived from an EMBL/GenBank/DDBJ whole genome shotgun (WGS) entry which is preliminary data.</text>
</comment>
<proteinExistence type="predicted"/>
<organism evidence="1">
    <name type="scientific">marine sediment metagenome</name>
    <dbReference type="NCBI Taxonomy" id="412755"/>
    <lineage>
        <taxon>unclassified sequences</taxon>
        <taxon>metagenomes</taxon>
        <taxon>ecological metagenomes</taxon>
    </lineage>
</organism>
<accession>X1DNL7</accession>
<feature type="non-terminal residue" evidence="1">
    <location>
        <position position="1"/>
    </location>
</feature>